<dbReference type="Proteomes" id="UP000323506">
    <property type="component" value="Chromosome D04"/>
</dbReference>
<keyword evidence="1" id="KW-1133">Transmembrane helix</keyword>
<keyword evidence="1" id="KW-0472">Membrane</keyword>
<sequence length="38" mass="4511">MSVTIYFPFPIPRFFNFVLPFLLSSFALQYPLPLFLLL</sequence>
<reference evidence="2 3" key="1">
    <citation type="submission" date="2019-06" db="EMBL/GenBank/DDBJ databases">
        <title>WGS assembly of Gossypium darwinii.</title>
        <authorList>
            <person name="Chen Z.J."/>
            <person name="Sreedasyam A."/>
            <person name="Ando A."/>
            <person name="Song Q."/>
            <person name="De L."/>
            <person name="Hulse-Kemp A."/>
            <person name="Ding M."/>
            <person name="Ye W."/>
            <person name="Kirkbride R."/>
            <person name="Jenkins J."/>
            <person name="Plott C."/>
            <person name="Lovell J."/>
            <person name="Lin Y.-M."/>
            <person name="Vaughn R."/>
            <person name="Liu B."/>
            <person name="Li W."/>
            <person name="Simpson S."/>
            <person name="Scheffler B."/>
            <person name="Saski C."/>
            <person name="Grover C."/>
            <person name="Hu G."/>
            <person name="Conover J."/>
            <person name="Carlson J."/>
            <person name="Shu S."/>
            <person name="Boston L."/>
            <person name="Williams M."/>
            <person name="Peterson D."/>
            <person name="Mcgee K."/>
            <person name="Jones D."/>
            <person name="Wendel J."/>
            <person name="Stelly D."/>
            <person name="Grimwood J."/>
            <person name="Schmutz J."/>
        </authorList>
    </citation>
    <scope>NUCLEOTIDE SEQUENCE [LARGE SCALE GENOMIC DNA]</scope>
    <source>
        <strain evidence="2">1808015.09</strain>
    </source>
</reference>
<feature type="transmembrane region" description="Helical" evidence="1">
    <location>
        <begin position="14"/>
        <end position="37"/>
    </location>
</feature>
<organism evidence="2 3">
    <name type="scientific">Gossypium darwinii</name>
    <name type="common">Darwin's cotton</name>
    <name type="synonym">Gossypium barbadense var. darwinii</name>
    <dbReference type="NCBI Taxonomy" id="34276"/>
    <lineage>
        <taxon>Eukaryota</taxon>
        <taxon>Viridiplantae</taxon>
        <taxon>Streptophyta</taxon>
        <taxon>Embryophyta</taxon>
        <taxon>Tracheophyta</taxon>
        <taxon>Spermatophyta</taxon>
        <taxon>Magnoliopsida</taxon>
        <taxon>eudicotyledons</taxon>
        <taxon>Gunneridae</taxon>
        <taxon>Pentapetalae</taxon>
        <taxon>rosids</taxon>
        <taxon>malvids</taxon>
        <taxon>Malvales</taxon>
        <taxon>Malvaceae</taxon>
        <taxon>Malvoideae</taxon>
        <taxon>Gossypium</taxon>
    </lineage>
</organism>
<dbReference type="AlphaFoldDB" id="A0A5D2CUF7"/>
<keyword evidence="3" id="KW-1185">Reference proteome</keyword>
<accession>A0A5D2CUF7</accession>
<evidence type="ECO:0000313" key="3">
    <source>
        <dbReference type="Proteomes" id="UP000323506"/>
    </source>
</evidence>
<keyword evidence="1" id="KW-0812">Transmembrane</keyword>
<evidence type="ECO:0000256" key="1">
    <source>
        <dbReference type="SAM" id="Phobius"/>
    </source>
</evidence>
<dbReference type="EMBL" id="CM017704">
    <property type="protein sequence ID" value="TYG72924.1"/>
    <property type="molecule type" value="Genomic_DNA"/>
</dbReference>
<protein>
    <submittedName>
        <fullName evidence="2">Uncharacterized protein</fullName>
    </submittedName>
</protein>
<evidence type="ECO:0000313" key="2">
    <source>
        <dbReference type="EMBL" id="TYG72924.1"/>
    </source>
</evidence>
<gene>
    <name evidence="2" type="ORF">ES288_D04G059400v1</name>
</gene>
<name>A0A5D2CUF7_GOSDA</name>
<proteinExistence type="predicted"/>